<sequence length="558" mass="62567">MIRTNLKLGELLLYAGKINNEQLQIALEEQGKTNKKIGEILASKGWITQNDIIEVLEFQLGIPHVDLNKYNINPKVATIIPENLVRRYELISIDRKDDYLVVAMADPLNIFALDDIKLFTSFEIQPVISTRENVLKAINKYYREQSTKKVLEEFAENYEPINSDIDDVELLEVTTAPIVKLINSIIDQAVHMRASDIHIEPYTEDIRVRFRIDGDLHEIMTLSKNSLSAIITRIKIIGKMNIAEKRIPQDGRVEIKIQDREIDMRISTLPTVYGEKVVLRLLDRSNFMFSKEALGFNEQSLEIFDRILSQPHGMILVTGPTGSGKTTTLYTVLKELNQIEKNIITIEDPVEYKLIGVNQVQLNTKAGLTFANGLRSILRQDPDIIMIGEIRDSETANIAIRAAITGHLVLSTLHTNDSPSAIARLIDMGIEPYLVSSAIIGVVSQRLVKILCNNCKISYEASYSEKKALGIDEEEKLILFKAGSCNSCNGGYKGRKAVHEIMPISKNLRGLIDDGANIDEIRSKALEEGMSTLFQSGVSLVLKGITSFDEVIRVGFTL</sequence>
<accession>A0ABS6E3M7</accession>
<dbReference type="PANTHER" id="PTHR30258:SF1">
    <property type="entry name" value="PROTEIN TRANSPORT PROTEIN HOFB HOMOLOG"/>
    <property type="match status" value="1"/>
</dbReference>
<dbReference type="PROSITE" id="PS00662">
    <property type="entry name" value="T2SP_E"/>
    <property type="match status" value="1"/>
</dbReference>
<evidence type="ECO:0000313" key="5">
    <source>
        <dbReference type="Proteomes" id="UP000749471"/>
    </source>
</evidence>
<comment type="caution">
    <text evidence="4">The sequence shown here is derived from an EMBL/GenBank/DDBJ whole genome shotgun (WGS) entry which is preliminary data.</text>
</comment>
<dbReference type="PANTHER" id="PTHR30258">
    <property type="entry name" value="TYPE II SECRETION SYSTEM PROTEIN GSPE-RELATED"/>
    <property type="match status" value="1"/>
</dbReference>
<feature type="domain" description="Bacterial type II secretion system protein E" evidence="3">
    <location>
        <begin position="378"/>
        <end position="392"/>
    </location>
</feature>
<gene>
    <name evidence="4" type="primary">tadA</name>
    <name evidence="4" type="ORF">KQI42_05765</name>
</gene>
<keyword evidence="1" id="KW-0547">Nucleotide-binding</keyword>
<evidence type="ECO:0000256" key="2">
    <source>
        <dbReference type="ARBA" id="ARBA00022840"/>
    </source>
</evidence>
<reference evidence="4 5" key="1">
    <citation type="submission" date="2021-06" db="EMBL/GenBank/DDBJ databases">
        <authorList>
            <person name="Sun Q."/>
            <person name="Li D."/>
        </authorList>
    </citation>
    <scope>NUCLEOTIDE SEQUENCE [LARGE SCALE GENOMIC DNA]</scope>
    <source>
        <strain evidence="4 5">MSJ-40</strain>
    </source>
</reference>
<proteinExistence type="predicted"/>
<keyword evidence="2" id="KW-0067">ATP-binding</keyword>
<evidence type="ECO:0000313" key="4">
    <source>
        <dbReference type="EMBL" id="MBU5437503.1"/>
    </source>
</evidence>
<dbReference type="CDD" id="cd01129">
    <property type="entry name" value="PulE-GspE-like"/>
    <property type="match status" value="1"/>
</dbReference>
<organism evidence="4 5">
    <name type="scientific">Tissierella simiarum</name>
    <dbReference type="NCBI Taxonomy" id="2841534"/>
    <lineage>
        <taxon>Bacteria</taxon>
        <taxon>Bacillati</taxon>
        <taxon>Bacillota</taxon>
        <taxon>Tissierellia</taxon>
        <taxon>Tissierellales</taxon>
        <taxon>Tissierellaceae</taxon>
        <taxon>Tissierella</taxon>
    </lineage>
</organism>
<dbReference type="Proteomes" id="UP000749471">
    <property type="component" value="Unassembled WGS sequence"/>
</dbReference>
<dbReference type="InterPro" id="IPR003593">
    <property type="entry name" value="AAA+_ATPase"/>
</dbReference>
<name>A0ABS6E3M7_9FIRM</name>
<dbReference type="SMART" id="SM00382">
    <property type="entry name" value="AAA"/>
    <property type="match status" value="1"/>
</dbReference>
<evidence type="ECO:0000256" key="1">
    <source>
        <dbReference type="ARBA" id="ARBA00022741"/>
    </source>
</evidence>
<dbReference type="RefSeq" id="WP_216517692.1">
    <property type="nucleotide sequence ID" value="NZ_JAHLPM010000004.1"/>
</dbReference>
<dbReference type="EMBL" id="JAHLPM010000004">
    <property type="protein sequence ID" value="MBU5437503.1"/>
    <property type="molecule type" value="Genomic_DNA"/>
</dbReference>
<evidence type="ECO:0000259" key="3">
    <source>
        <dbReference type="PROSITE" id="PS00662"/>
    </source>
</evidence>
<dbReference type="Pfam" id="PF00437">
    <property type="entry name" value="T2SSE"/>
    <property type="match status" value="1"/>
</dbReference>
<dbReference type="InterPro" id="IPR007831">
    <property type="entry name" value="T2SS_GspE_N"/>
</dbReference>
<keyword evidence="5" id="KW-1185">Reference proteome</keyword>
<protein>
    <submittedName>
        <fullName evidence="4">Flp pilus assembly complex ATPase component TadA</fullName>
    </submittedName>
</protein>
<dbReference type="Pfam" id="PF05157">
    <property type="entry name" value="MshEN"/>
    <property type="match status" value="1"/>
</dbReference>
<dbReference type="InterPro" id="IPR001482">
    <property type="entry name" value="T2SS/T4SS_dom"/>
</dbReference>